<keyword evidence="2" id="KW-1185">Reference proteome</keyword>
<reference evidence="1 2" key="1">
    <citation type="submission" date="2021-06" db="EMBL/GenBank/DDBJ databases">
        <authorList>
            <person name="Kallberg Y."/>
            <person name="Tangrot J."/>
            <person name="Rosling A."/>
        </authorList>
    </citation>
    <scope>NUCLEOTIDE SEQUENCE [LARGE SCALE GENOMIC DNA]</scope>
    <source>
        <strain evidence="1 2">120-4 pot B 10/14</strain>
    </source>
</reference>
<accession>A0ABM8W4D4</accession>
<protein>
    <submittedName>
        <fullName evidence="1">15502_t:CDS:1</fullName>
    </submittedName>
</protein>
<evidence type="ECO:0000313" key="1">
    <source>
        <dbReference type="EMBL" id="CAG8521900.1"/>
    </source>
</evidence>
<comment type="caution">
    <text evidence="1">The sequence shown here is derived from an EMBL/GenBank/DDBJ whole genome shotgun (WGS) entry which is preliminary data.</text>
</comment>
<name>A0ABM8W4D4_GIGMA</name>
<dbReference type="Proteomes" id="UP000789901">
    <property type="component" value="Unassembled WGS sequence"/>
</dbReference>
<evidence type="ECO:0000313" key="2">
    <source>
        <dbReference type="Proteomes" id="UP000789901"/>
    </source>
</evidence>
<sequence>MFQVNTIFENEPLEYNEQLVNLTSNLTSPNNNILQPVNQNNPLPNIPKFDLVPLTKRKHLSLIFLHYFLGHIPSANSFSEYKTLAGTMNYSQNLHLTK</sequence>
<organism evidence="1 2">
    <name type="scientific">Gigaspora margarita</name>
    <dbReference type="NCBI Taxonomy" id="4874"/>
    <lineage>
        <taxon>Eukaryota</taxon>
        <taxon>Fungi</taxon>
        <taxon>Fungi incertae sedis</taxon>
        <taxon>Mucoromycota</taxon>
        <taxon>Glomeromycotina</taxon>
        <taxon>Glomeromycetes</taxon>
        <taxon>Diversisporales</taxon>
        <taxon>Gigasporaceae</taxon>
        <taxon>Gigaspora</taxon>
    </lineage>
</organism>
<dbReference type="EMBL" id="CAJVQB010001125">
    <property type="protein sequence ID" value="CAG8521900.1"/>
    <property type="molecule type" value="Genomic_DNA"/>
</dbReference>
<gene>
    <name evidence="1" type="ORF">GMARGA_LOCUS3196</name>
</gene>
<proteinExistence type="predicted"/>